<evidence type="ECO:0000256" key="3">
    <source>
        <dbReference type="ARBA" id="ARBA00022692"/>
    </source>
</evidence>
<dbReference type="AlphaFoldDB" id="A0A2S6I7H0"/>
<evidence type="ECO:0000256" key="6">
    <source>
        <dbReference type="SAM" id="Phobius"/>
    </source>
</evidence>
<gene>
    <name evidence="9" type="ORF">CLV84_0395</name>
</gene>
<evidence type="ECO:0000256" key="1">
    <source>
        <dbReference type="ARBA" id="ARBA00004651"/>
    </source>
</evidence>
<dbReference type="OrthoDB" id="9761531at2"/>
<dbReference type="InterPro" id="IPR052159">
    <property type="entry name" value="Competence_DNA_uptake"/>
</dbReference>
<feature type="domain" description="DUF4131" evidence="8">
    <location>
        <begin position="54"/>
        <end position="212"/>
    </location>
</feature>
<feature type="transmembrane region" description="Helical" evidence="6">
    <location>
        <begin position="305"/>
        <end position="331"/>
    </location>
</feature>
<keyword evidence="4 6" id="KW-1133">Transmembrane helix</keyword>
<evidence type="ECO:0000259" key="8">
    <source>
        <dbReference type="Pfam" id="PF13567"/>
    </source>
</evidence>
<keyword evidence="3 6" id="KW-0812">Transmembrane</keyword>
<feature type="transmembrane region" description="Helical" evidence="6">
    <location>
        <begin position="504"/>
        <end position="524"/>
    </location>
</feature>
<dbReference type="NCBIfam" id="TIGR00360">
    <property type="entry name" value="ComEC_N-term"/>
    <property type="match status" value="1"/>
</dbReference>
<keyword evidence="2" id="KW-1003">Cell membrane</keyword>
<feature type="domain" description="ComEC/Rec2-related protein" evidence="7">
    <location>
        <begin position="253"/>
        <end position="523"/>
    </location>
</feature>
<evidence type="ECO:0000313" key="9">
    <source>
        <dbReference type="EMBL" id="PPK87454.1"/>
    </source>
</evidence>
<dbReference type="EMBL" id="PTJC01000005">
    <property type="protein sequence ID" value="PPK87454.1"/>
    <property type="molecule type" value="Genomic_DNA"/>
</dbReference>
<dbReference type="PANTHER" id="PTHR30619:SF1">
    <property type="entry name" value="RECOMBINATION PROTEIN 2"/>
    <property type="match status" value="1"/>
</dbReference>
<keyword evidence="10" id="KW-1185">Reference proteome</keyword>
<comment type="caution">
    <text evidence="9">The sequence shown here is derived from an EMBL/GenBank/DDBJ whole genome shotgun (WGS) entry which is preliminary data.</text>
</comment>
<evidence type="ECO:0000256" key="4">
    <source>
        <dbReference type="ARBA" id="ARBA00022989"/>
    </source>
</evidence>
<dbReference type="InterPro" id="IPR025405">
    <property type="entry name" value="DUF4131"/>
</dbReference>
<evidence type="ECO:0000313" key="10">
    <source>
        <dbReference type="Proteomes" id="UP000237662"/>
    </source>
</evidence>
<feature type="transmembrane region" description="Helical" evidence="6">
    <location>
        <begin position="48"/>
        <end position="70"/>
    </location>
</feature>
<evidence type="ECO:0000256" key="2">
    <source>
        <dbReference type="ARBA" id="ARBA00022475"/>
    </source>
</evidence>
<feature type="transmembrane region" description="Helical" evidence="6">
    <location>
        <begin position="435"/>
        <end position="463"/>
    </location>
</feature>
<reference evidence="9 10" key="1">
    <citation type="submission" date="2018-02" db="EMBL/GenBank/DDBJ databases">
        <title>Genomic Encyclopedia of Archaeal and Bacterial Type Strains, Phase II (KMG-II): from individual species to whole genera.</title>
        <authorList>
            <person name="Goeker M."/>
        </authorList>
    </citation>
    <scope>NUCLEOTIDE SEQUENCE [LARGE SCALE GENOMIC DNA]</scope>
    <source>
        <strain evidence="9 10">DSM 29526</strain>
    </source>
</reference>
<feature type="transmembrane region" description="Helical" evidence="6">
    <location>
        <begin position="21"/>
        <end position="42"/>
    </location>
</feature>
<protein>
    <submittedName>
        <fullName evidence="9">Competence protein ComEC</fullName>
    </submittedName>
</protein>
<proteinExistence type="predicted"/>
<evidence type="ECO:0000256" key="5">
    <source>
        <dbReference type="ARBA" id="ARBA00023136"/>
    </source>
</evidence>
<dbReference type="Proteomes" id="UP000237662">
    <property type="component" value="Unassembled WGS sequence"/>
</dbReference>
<dbReference type="Pfam" id="PF03772">
    <property type="entry name" value="Competence"/>
    <property type="match status" value="1"/>
</dbReference>
<evidence type="ECO:0000259" key="7">
    <source>
        <dbReference type="Pfam" id="PF03772"/>
    </source>
</evidence>
<comment type="subcellular location">
    <subcellularLocation>
        <location evidence="1">Cell membrane</location>
        <topology evidence="1">Multi-pass membrane protein</topology>
    </subcellularLocation>
</comment>
<feature type="transmembrane region" description="Helical" evidence="6">
    <location>
        <begin position="275"/>
        <end position="299"/>
    </location>
</feature>
<accession>A0A2S6I7H0</accession>
<feature type="transmembrane region" description="Helical" evidence="6">
    <location>
        <begin position="530"/>
        <end position="547"/>
    </location>
</feature>
<dbReference type="PANTHER" id="PTHR30619">
    <property type="entry name" value="DNA INTERNALIZATION/COMPETENCE PROTEIN COMEC/REC2"/>
    <property type="match status" value="1"/>
</dbReference>
<dbReference type="InterPro" id="IPR004477">
    <property type="entry name" value="ComEC_N"/>
</dbReference>
<name>A0A2S6I7H0_9BACT</name>
<feature type="transmembrane region" description="Helical" evidence="6">
    <location>
        <begin position="375"/>
        <end position="394"/>
    </location>
</feature>
<feature type="transmembrane region" description="Helical" evidence="6">
    <location>
        <begin position="77"/>
        <end position="98"/>
    </location>
</feature>
<organism evidence="9 10">
    <name type="scientific">Neolewinella xylanilytica</name>
    <dbReference type="NCBI Taxonomy" id="1514080"/>
    <lineage>
        <taxon>Bacteria</taxon>
        <taxon>Pseudomonadati</taxon>
        <taxon>Bacteroidota</taxon>
        <taxon>Saprospiria</taxon>
        <taxon>Saprospirales</taxon>
        <taxon>Lewinellaceae</taxon>
        <taxon>Neolewinella</taxon>
    </lineage>
</organism>
<keyword evidence="5 6" id="KW-0472">Membrane</keyword>
<dbReference type="GO" id="GO:0005886">
    <property type="term" value="C:plasma membrane"/>
    <property type="evidence" value="ECO:0007669"/>
    <property type="project" value="UniProtKB-SubCell"/>
</dbReference>
<sequence>MVRKSTIFPSVSSLRPHTRKAIPWSAAPLLLPVAAFGAGIALSAYLDYGYGTTFLVATLVLCLPVLALHLRPAPHPFYASAASVSLLLAVLSFGGWYAGERHPLNDASHFGHRQQEGTLTYGTADAVRQAGSRTAVTLSVERLIDDRAVFPATGLLLAYLEGGEDLRVGDRLLLSAEPTRVPPPLNPGVFDYAAYLAGQSVYHRTYADAEEWQLVPAPPGWSLRQIGDRSRAAWFASLTPFLEDDNLAVAAALIMGKRDLLGSEVRSAYADTGAIHVLAVSGLHVGILALIVMQLLGWLLPPRPFWFLVRSAVTIGVVWYFALITGLSPSVQRAALMVSVVLTGKSVNRRNSIFNLLAISALLMLAIEPKQLFQVGFQLSFAAVAGIALFARRLQRLVRLPGKLHLAWDAVSVSTAAQLGTLPFTLYYFGQFPVYFLLSGTLVIVFAYLVLTMGLFHGVLALIGLPHQWLTPTGTLLNGVVEVQNTFIRYCSELPGATLQLTSFGVVSAIGLLALIAVLAYLAYRPSHRARWLAMGVTGLLASYWMLSPALTPRPGFFTVYHLPRLTLIDVYDGHAAAAVGDSVPARLADYQIEPSRKVVATDLGGPLRFDRDTSLAPVAVAYPLLRLLDRRVLVLDGDLSYPEALASLPAPDLVLVRGGFRPDDVPPSLANRPIVVDGSNPPYLTDDWRVAFPRVHITAEDGAYRYEVTDIE</sequence>
<dbReference type="Pfam" id="PF13567">
    <property type="entry name" value="DUF4131"/>
    <property type="match status" value="1"/>
</dbReference>